<gene>
    <name evidence="1" type="ORF">BDD41_0818</name>
</gene>
<protein>
    <submittedName>
        <fullName evidence="1">Uncharacterized protein</fullName>
    </submittedName>
</protein>
<accession>A0A3D9XRV8</accession>
<comment type="caution">
    <text evidence="1">The sequence shown here is derived from an EMBL/GenBank/DDBJ whole genome shotgun (WGS) entry which is preliminary data.</text>
</comment>
<dbReference type="AlphaFoldDB" id="A0A3D9XRV8"/>
<evidence type="ECO:0000313" key="1">
    <source>
        <dbReference type="EMBL" id="REF72348.1"/>
    </source>
</evidence>
<evidence type="ECO:0000313" key="2">
    <source>
        <dbReference type="Proteomes" id="UP000256941"/>
    </source>
</evidence>
<proteinExistence type="predicted"/>
<name>A0A3D9XRV8_PARVE</name>
<sequence length="88" mass="9315">MAADAIREVLARRKAAAGMRALLLAGCDLLADEYDNIKTSITMPDGSLSTDPLDAWAVEKVSAMDDWIASVKATLYPTTPEAEGGSDD</sequence>
<organism evidence="1 2">
    <name type="scientific">Paracoccus versutus</name>
    <name type="common">Thiobacillus versutus</name>
    <dbReference type="NCBI Taxonomy" id="34007"/>
    <lineage>
        <taxon>Bacteria</taxon>
        <taxon>Pseudomonadati</taxon>
        <taxon>Pseudomonadota</taxon>
        <taxon>Alphaproteobacteria</taxon>
        <taxon>Rhodobacterales</taxon>
        <taxon>Paracoccaceae</taxon>
        <taxon>Paracoccus</taxon>
    </lineage>
</organism>
<dbReference type="Proteomes" id="UP000256941">
    <property type="component" value="Unassembled WGS sequence"/>
</dbReference>
<dbReference type="EMBL" id="QTUJ01000001">
    <property type="protein sequence ID" value="REF72348.1"/>
    <property type="molecule type" value="Genomic_DNA"/>
</dbReference>
<reference evidence="1 2" key="1">
    <citation type="submission" date="2018-08" db="EMBL/GenBank/DDBJ databases">
        <title>Genomic Encyclopedia of Archaeal and Bacterial Type Strains, Phase II (KMG-II): from individual species to whole genera.</title>
        <authorList>
            <person name="Goeker M."/>
        </authorList>
    </citation>
    <scope>NUCLEOTIDE SEQUENCE [LARGE SCALE GENOMIC DNA]</scope>
    <source>
        <strain evidence="1 2">DSM 17099</strain>
    </source>
</reference>
<dbReference type="RefSeq" id="WP_116220840.1">
    <property type="nucleotide sequence ID" value="NZ_CP038196.1"/>
</dbReference>